<dbReference type="GO" id="GO:0032259">
    <property type="term" value="P:methylation"/>
    <property type="evidence" value="ECO:0007669"/>
    <property type="project" value="UniProtKB-KW"/>
</dbReference>
<protein>
    <submittedName>
        <fullName evidence="2">SAM-dependent methyltransferase</fullName>
    </submittedName>
</protein>
<dbReference type="InterPro" id="IPR029063">
    <property type="entry name" value="SAM-dependent_MTases_sf"/>
</dbReference>
<evidence type="ECO:0000313" key="3">
    <source>
        <dbReference type="Proteomes" id="UP000248544"/>
    </source>
</evidence>
<organism evidence="2 3">
    <name type="scientific">Spongiactinospora gelatinilytica</name>
    <dbReference type="NCBI Taxonomy" id="2666298"/>
    <lineage>
        <taxon>Bacteria</taxon>
        <taxon>Bacillati</taxon>
        <taxon>Actinomycetota</taxon>
        <taxon>Actinomycetes</taxon>
        <taxon>Streptosporangiales</taxon>
        <taxon>Streptosporangiaceae</taxon>
        <taxon>Spongiactinospora</taxon>
    </lineage>
</organism>
<dbReference type="InterPro" id="IPR041698">
    <property type="entry name" value="Methyltransf_25"/>
</dbReference>
<dbReference type="Pfam" id="PF13649">
    <property type="entry name" value="Methyltransf_25"/>
    <property type="match status" value="1"/>
</dbReference>
<dbReference type="EMBL" id="POUA01000267">
    <property type="protein sequence ID" value="PZG36053.1"/>
    <property type="molecule type" value="Genomic_DNA"/>
</dbReference>
<keyword evidence="2" id="KW-0808">Transferase</keyword>
<dbReference type="Gene3D" id="3.40.50.150">
    <property type="entry name" value="Vaccinia Virus protein VP39"/>
    <property type="match status" value="1"/>
</dbReference>
<dbReference type="PANTHER" id="PTHR43667">
    <property type="entry name" value="CYCLOPROPANE-FATTY-ACYL-PHOSPHOLIPID SYNTHASE"/>
    <property type="match status" value="1"/>
</dbReference>
<dbReference type="InterPro" id="IPR050723">
    <property type="entry name" value="CFA/CMAS"/>
</dbReference>
<evidence type="ECO:0000259" key="1">
    <source>
        <dbReference type="Pfam" id="PF13649"/>
    </source>
</evidence>
<dbReference type="AlphaFoldDB" id="A0A2W2FKC0"/>
<gene>
    <name evidence="2" type="ORF">C1I98_27290</name>
</gene>
<keyword evidence="2" id="KW-0489">Methyltransferase</keyword>
<dbReference type="RefSeq" id="WP_111170284.1">
    <property type="nucleotide sequence ID" value="NZ_POUA01000267.1"/>
</dbReference>
<evidence type="ECO:0000313" key="2">
    <source>
        <dbReference type="EMBL" id="PZG36053.1"/>
    </source>
</evidence>
<sequence>MSVRLSPRLAAVVNALPLRPDSRVLEIGCGPGAAARAVAERLTSGHILAIDRSAAAIAQAEAGAAEEIAAGRMSVRQVAGEDFALQAQEEPYDLVFAVRVGALDGRHPEAGQRMLRRIAEATTPNARLFIDGGDPLRELVIPRP</sequence>
<dbReference type="PANTHER" id="PTHR43667:SF2">
    <property type="entry name" value="FATTY ACID C-METHYL TRANSFERASE"/>
    <property type="match status" value="1"/>
</dbReference>
<dbReference type="CDD" id="cd02440">
    <property type="entry name" value="AdoMet_MTases"/>
    <property type="match status" value="1"/>
</dbReference>
<feature type="domain" description="Methyltransferase" evidence="1">
    <location>
        <begin position="24"/>
        <end position="124"/>
    </location>
</feature>
<accession>A0A2W2FKC0</accession>
<proteinExistence type="predicted"/>
<dbReference type="SUPFAM" id="SSF53335">
    <property type="entry name" value="S-adenosyl-L-methionine-dependent methyltransferases"/>
    <property type="match status" value="1"/>
</dbReference>
<dbReference type="Proteomes" id="UP000248544">
    <property type="component" value="Unassembled WGS sequence"/>
</dbReference>
<reference evidence="2 3" key="1">
    <citation type="submission" date="2018-01" db="EMBL/GenBank/DDBJ databases">
        <title>Draft genome sequence of Sphaerisporangium sp. 7K107.</title>
        <authorList>
            <person name="Sahin N."/>
            <person name="Saygin H."/>
            <person name="Ay H."/>
        </authorList>
    </citation>
    <scope>NUCLEOTIDE SEQUENCE [LARGE SCALE GENOMIC DNA]</scope>
    <source>
        <strain evidence="2 3">7K107</strain>
    </source>
</reference>
<comment type="caution">
    <text evidence="2">The sequence shown here is derived from an EMBL/GenBank/DDBJ whole genome shotgun (WGS) entry which is preliminary data.</text>
</comment>
<keyword evidence="3" id="KW-1185">Reference proteome</keyword>
<dbReference type="GO" id="GO:0008168">
    <property type="term" value="F:methyltransferase activity"/>
    <property type="evidence" value="ECO:0007669"/>
    <property type="project" value="UniProtKB-KW"/>
</dbReference>
<name>A0A2W2FKC0_9ACTN</name>